<evidence type="ECO:0000313" key="1">
    <source>
        <dbReference type="EMBL" id="KAK4228500.1"/>
    </source>
</evidence>
<keyword evidence="2" id="KW-1185">Reference proteome</keyword>
<dbReference type="AlphaFoldDB" id="A0AAN7H3W7"/>
<sequence>MVHLLVFLPGSFPEMFAAVSRIHRMQATTRKNARIGEQTSWMRITDDGLEIKSPPPFPWRVCQNRHLHFLHTYIHNTRVSVYRKSDEQWRCCCRVIFESSRRSAGGMCGAMRDVQINIQWDKTLCPRFRCCCPLGELS</sequence>
<reference evidence="1" key="2">
    <citation type="submission" date="2023-05" db="EMBL/GenBank/DDBJ databases">
        <authorList>
            <consortium name="Lawrence Berkeley National Laboratory"/>
            <person name="Steindorff A."/>
            <person name="Hensen N."/>
            <person name="Bonometti L."/>
            <person name="Westerberg I."/>
            <person name="Brannstrom I.O."/>
            <person name="Guillou S."/>
            <person name="Cros-Aarteil S."/>
            <person name="Calhoun S."/>
            <person name="Haridas S."/>
            <person name="Kuo A."/>
            <person name="Mondo S."/>
            <person name="Pangilinan J."/>
            <person name="Riley R."/>
            <person name="Labutti K."/>
            <person name="Andreopoulos B."/>
            <person name="Lipzen A."/>
            <person name="Chen C."/>
            <person name="Yanf M."/>
            <person name="Daum C."/>
            <person name="Ng V."/>
            <person name="Clum A."/>
            <person name="Ohm R."/>
            <person name="Martin F."/>
            <person name="Silar P."/>
            <person name="Natvig D."/>
            <person name="Lalanne C."/>
            <person name="Gautier V."/>
            <person name="Ament-Velasquez S.L."/>
            <person name="Kruys A."/>
            <person name="Hutchinson M.I."/>
            <person name="Powell A.J."/>
            <person name="Barry K."/>
            <person name="Miller A.N."/>
            <person name="Grigoriev I.V."/>
            <person name="Debuchy R."/>
            <person name="Gladieux P."/>
            <person name="Thoren M.H."/>
            <person name="Johannesson H."/>
        </authorList>
    </citation>
    <scope>NUCLEOTIDE SEQUENCE</scope>
    <source>
        <strain evidence="1">CBS 990.96</strain>
    </source>
</reference>
<evidence type="ECO:0000313" key="2">
    <source>
        <dbReference type="Proteomes" id="UP001301958"/>
    </source>
</evidence>
<gene>
    <name evidence="1" type="ORF">QBC38DRAFT_475022</name>
</gene>
<accession>A0AAN7H3W7</accession>
<protein>
    <submittedName>
        <fullName evidence="1">Uncharacterized protein</fullName>
    </submittedName>
</protein>
<organism evidence="1 2">
    <name type="scientific">Podospora fimiseda</name>
    <dbReference type="NCBI Taxonomy" id="252190"/>
    <lineage>
        <taxon>Eukaryota</taxon>
        <taxon>Fungi</taxon>
        <taxon>Dikarya</taxon>
        <taxon>Ascomycota</taxon>
        <taxon>Pezizomycotina</taxon>
        <taxon>Sordariomycetes</taxon>
        <taxon>Sordariomycetidae</taxon>
        <taxon>Sordariales</taxon>
        <taxon>Podosporaceae</taxon>
        <taxon>Podospora</taxon>
    </lineage>
</organism>
<dbReference type="Proteomes" id="UP001301958">
    <property type="component" value="Unassembled WGS sequence"/>
</dbReference>
<name>A0AAN7H3W7_9PEZI</name>
<proteinExistence type="predicted"/>
<comment type="caution">
    <text evidence="1">The sequence shown here is derived from an EMBL/GenBank/DDBJ whole genome shotgun (WGS) entry which is preliminary data.</text>
</comment>
<reference evidence="1" key="1">
    <citation type="journal article" date="2023" name="Mol. Phylogenet. Evol.">
        <title>Genome-scale phylogeny and comparative genomics of the fungal order Sordariales.</title>
        <authorList>
            <person name="Hensen N."/>
            <person name="Bonometti L."/>
            <person name="Westerberg I."/>
            <person name="Brannstrom I.O."/>
            <person name="Guillou S."/>
            <person name="Cros-Aarteil S."/>
            <person name="Calhoun S."/>
            <person name="Haridas S."/>
            <person name="Kuo A."/>
            <person name="Mondo S."/>
            <person name="Pangilinan J."/>
            <person name="Riley R."/>
            <person name="LaButti K."/>
            <person name="Andreopoulos B."/>
            <person name="Lipzen A."/>
            <person name="Chen C."/>
            <person name="Yan M."/>
            <person name="Daum C."/>
            <person name="Ng V."/>
            <person name="Clum A."/>
            <person name="Steindorff A."/>
            <person name="Ohm R.A."/>
            <person name="Martin F."/>
            <person name="Silar P."/>
            <person name="Natvig D.O."/>
            <person name="Lalanne C."/>
            <person name="Gautier V."/>
            <person name="Ament-Velasquez S.L."/>
            <person name="Kruys A."/>
            <person name="Hutchinson M.I."/>
            <person name="Powell A.J."/>
            <person name="Barry K."/>
            <person name="Miller A.N."/>
            <person name="Grigoriev I.V."/>
            <person name="Debuchy R."/>
            <person name="Gladieux P."/>
            <person name="Hiltunen Thoren M."/>
            <person name="Johannesson H."/>
        </authorList>
    </citation>
    <scope>NUCLEOTIDE SEQUENCE</scope>
    <source>
        <strain evidence="1">CBS 990.96</strain>
    </source>
</reference>
<dbReference type="EMBL" id="MU865318">
    <property type="protein sequence ID" value="KAK4228500.1"/>
    <property type="molecule type" value="Genomic_DNA"/>
</dbReference>